<dbReference type="Proteomes" id="UP000050482">
    <property type="component" value="Unassembled WGS sequence"/>
</dbReference>
<dbReference type="AlphaFoldDB" id="A0A0P9CN86"/>
<sequence length="381" mass="42168">MKKVAVVTGTRSEYGILKPVLSAISDHPDLTLHLWVTGMHLLKRFGYTIDEIGRDGWDVEAVVPMYNDEDKSHAPALARAITGFDETIAKYRPDWIVVLGDRLEPFAVAQAAALSRIAVAHIHGGDRTNGANIDEQIRHALTRFSNLHFAASKQSADRLLKMGEEPWRVECVGAPALDTILNEKLYSRAALSGILSFDVTVPYILCAQHSVTSQSDDAYRQMQLTLETVAEFNLPTIVVYPNNDSGSEGIIQAIVPYQDHPLFSVQTSLPQRVYLSLLKHASVLVGNSSSGLLEAPSFGLPMVHIGMRNKGREHADNIQFVDHRKGEISRAISIALYNAEYRQYVRGLESPYGDGQAGVRIAKRLAETRINEVLLQKQLSF</sequence>
<dbReference type="InterPro" id="IPR020004">
    <property type="entry name" value="UDP-GlcNAc_Epase"/>
</dbReference>
<evidence type="ECO:0000313" key="3">
    <source>
        <dbReference type="Proteomes" id="UP000050482"/>
    </source>
</evidence>
<comment type="caution">
    <text evidence="2">The sequence shown here is derived from an EMBL/GenBank/DDBJ whole genome shotgun (WGS) entry which is preliminary data.</text>
</comment>
<proteinExistence type="predicted"/>
<name>A0A0P9CN86_9BACL</name>
<organism evidence="2 3">
    <name type="scientific">Alicyclobacillus ferrooxydans</name>
    <dbReference type="NCBI Taxonomy" id="471514"/>
    <lineage>
        <taxon>Bacteria</taxon>
        <taxon>Bacillati</taxon>
        <taxon>Bacillota</taxon>
        <taxon>Bacilli</taxon>
        <taxon>Bacillales</taxon>
        <taxon>Alicyclobacillaceae</taxon>
        <taxon>Alicyclobacillus</taxon>
    </lineage>
</organism>
<feature type="domain" description="UDP-N-acetylglucosamine 2-epimerase" evidence="1">
    <location>
        <begin position="23"/>
        <end position="365"/>
    </location>
</feature>
<protein>
    <recommendedName>
        <fullName evidence="1">UDP-N-acetylglucosamine 2-epimerase domain-containing protein</fullName>
    </recommendedName>
</protein>
<accession>A0A0P9CN86</accession>
<dbReference type="SUPFAM" id="SSF53756">
    <property type="entry name" value="UDP-Glycosyltransferase/glycogen phosphorylase"/>
    <property type="match status" value="1"/>
</dbReference>
<dbReference type="GO" id="GO:0004553">
    <property type="term" value="F:hydrolase activity, hydrolyzing O-glycosyl compounds"/>
    <property type="evidence" value="ECO:0007669"/>
    <property type="project" value="InterPro"/>
</dbReference>
<dbReference type="CDD" id="cd03786">
    <property type="entry name" value="GTB_UDP-GlcNAc_2-Epimerase"/>
    <property type="match status" value="1"/>
</dbReference>
<dbReference type="PANTHER" id="PTHR43174">
    <property type="entry name" value="UDP-N-ACETYLGLUCOSAMINE 2-EPIMERASE"/>
    <property type="match status" value="1"/>
</dbReference>
<dbReference type="GO" id="GO:0006047">
    <property type="term" value="P:UDP-N-acetylglucosamine metabolic process"/>
    <property type="evidence" value="ECO:0007669"/>
    <property type="project" value="InterPro"/>
</dbReference>
<dbReference type="PATRIC" id="fig|471514.4.peg.3637"/>
<dbReference type="Gene3D" id="3.40.50.2000">
    <property type="entry name" value="Glycogen Phosphorylase B"/>
    <property type="match status" value="2"/>
</dbReference>
<dbReference type="OrthoDB" id="9803238at2"/>
<dbReference type="InterPro" id="IPR029767">
    <property type="entry name" value="WecB-like"/>
</dbReference>
<reference evidence="2 3" key="1">
    <citation type="submission" date="2015-09" db="EMBL/GenBank/DDBJ databases">
        <title>Draft genome sequence of Alicyclobacillus ferrooxydans DSM 22381.</title>
        <authorList>
            <person name="Hemp J."/>
        </authorList>
    </citation>
    <scope>NUCLEOTIDE SEQUENCE [LARGE SCALE GENOMIC DNA]</scope>
    <source>
        <strain evidence="2 3">TC-34</strain>
    </source>
</reference>
<keyword evidence="3" id="KW-1185">Reference proteome</keyword>
<gene>
    <name evidence="2" type="ORF">AN477_06980</name>
</gene>
<dbReference type="InterPro" id="IPR003331">
    <property type="entry name" value="UDP_GlcNAc_Epimerase_2_dom"/>
</dbReference>
<dbReference type="STRING" id="471514.AN477_06980"/>
<evidence type="ECO:0000313" key="2">
    <source>
        <dbReference type="EMBL" id="KPV44370.1"/>
    </source>
</evidence>
<dbReference type="EMBL" id="LJCO01000033">
    <property type="protein sequence ID" value="KPV44370.1"/>
    <property type="molecule type" value="Genomic_DNA"/>
</dbReference>
<dbReference type="NCBIfam" id="TIGR03568">
    <property type="entry name" value="NeuC_NnaA"/>
    <property type="match status" value="1"/>
</dbReference>
<dbReference type="PANTHER" id="PTHR43174:SF3">
    <property type="entry name" value="UDP-N-ACETYLGLUCOSAMINE 2-EPIMERASE"/>
    <property type="match status" value="1"/>
</dbReference>
<dbReference type="Pfam" id="PF02350">
    <property type="entry name" value="Epimerase_2"/>
    <property type="match status" value="1"/>
</dbReference>
<evidence type="ECO:0000259" key="1">
    <source>
        <dbReference type="Pfam" id="PF02350"/>
    </source>
</evidence>
<dbReference type="RefSeq" id="WP_054968454.1">
    <property type="nucleotide sequence ID" value="NZ_LJCO01000033.1"/>
</dbReference>